<proteinExistence type="predicted"/>
<gene>
    <name evidence="3" type="ORF">AV649_14785</name>
</gene>
<evidence type="ECO:0000313" key="4">
    <source>
        <dbReference type="Proteomes" id="UP000076510"/>
    </source>
</evidence>
<dbReference type="Proteomes" id="UP000076510">
    <property type="component" value="Unassembled WGS sequence"/>
</dbReference>
<sequence>MNIVKATLSDLESVAHLFNEYRIFYKRPSNPEGAKTFIQERLTTGDSVIFLAGDDQGVIGFTQLYPTFTSIGMKRAWILNDLYVSEDARGAGVGQALLHKARTFARETGAASICLSTAPDNDVARRLYEKNGYRQDQIFLHYELEL</sequence>
<dbReference type="OrthoDB" id="9792929at2"/>
<dbReference type="SUPFAM" id="SSF55729">
    <property type="entry name" value="Acyl-CoA N-acyltransferases (Nat)"/>
    <property type="match status" value="1"/>
</dbReference>
<comment type="caution">
    <text evidence="3">The sequence shown here is derived from an EMBL/GenBank/DDBJ whole genome shotgun (WGS) entry which is preliminary data.</text>
</comment>
<dbReference type="Gene3D" id="3.40.630.30">
    <property type="match status" value="1"/>
</dbReference>
<evidence type="ECO:0000313" key="3">
    <source>
        <dbReference type="EMBL" id="KZE50662.1"/>
    </source>
</evidence>
<dbReference type="InterPro" id="IPR050832">
    <property type="entry name" value="Bact_Acetyltransf"/>
</dbReference>
<dbReference type="InterPro" id="IPR016181">
    <property type="entry name" value="Acyl_CoA_acyltransferase"/>
</dbReference>
<dbReference type="InterPro" id="IPR000182">
    <property type="entry name" value="GNAT_dom"/>
</dbReference>
<dbReference type="CDD" id="cd04301">
    <property type="entry name" value="NAT_SF"/>
    <property type="match status" value="1"/>
</dbReference>
<dbReference type="GO" id="GO:0016747">
    <property type="term" value="F:acyltransferase activity, transferring groups other than amino-acyl groups"/>
    <property type="evidence" value="ECO:0007669"/>
    <property type="project" value="InterPro"/>
</dbReference>
<dbReference type="PANTHER" id="PTHR43877">
    <property type="entry name" value="AMINOALKYLPHOSPHONATE N-ACETYLTRANSFERASE-RELATED-RELATED"/>
    <property type="match status" value="1"/>
</dbReference>
<dbReference type="RefSeq" id="WP_063190744.1">
    <property type="nucleotide sequence ID" value="NZ_CP047095.1"/>
</dbReference>
<dbReference type="Pfam" id="PF00583">
    <property type="entry name" value="Acetyltransf_1"/>
    <property type="match status" value="1"/>
</dbReference>
<dbReference type="EMBL" id="LQQY01000009">
    <property type="protein sequence ID" value="KZE50662.1"/>
    <property type="molecule type" value="Genomic_DNA"/>
</dbReference>
<keyword evidence="1 3" id="KW-0808">Transferase</keyword>
<dbReference type="PANTHER" id="PTHR43877:SF2">
    <property type="entry name" value="AMINOALKYLPHOSPHONATE N-ACETYLTRANSFERASE-RELATED"/>
    <property type="match status" value="1"/>
</dbReference>
<protein>
    <submittedName>
        <fullName evidence="3">Acetyltransferase</fullName>
    </submittedName>
</protein>
<keyword evidence="2" id="KW-0012">Acyltransferase</keyword>
<dbReference type="AlphaFoldDB" id="A0A165L0N0"/>
<accession>A0A165L0N0</accession>
<name>A0A165L0N0_9BACI</name>
<evidence type="ECO:0000256" key="2">
    <source>
        <dbReference type="ARBA" id="ARBA00023315"/>
    </source>
</evidence>
<organism evidence="3 4">
    <name type="scientific">Rossellomorea marisflavi</name>
    <dbReference type="NCBI Taxonomy" id="189381"/>
    <lineage>
        <taxon>Bacteria</taxon>
        <taxon>Bacillati</taxon>
        <taxon>Bacillota</taxon>
        <taxon>Bacilli</taxon>
        <taxon>Bacillales</taxon>
        <taxon>Bacillaceae</taxon>
        <taxon>Rossellomorea</taxon>
    </lineage>
</organism>
<reference evidence="4" key="1">
    <citation type="submission" date="2016-01" db="EMBL/GenBank/DDBJ databases">
        <title>Whole genome sequencing of Bhargavaea cecembensis T14.</title>
        <authorList>
            <person name="Hong K.W."/>
        </authorList>
    </citation>
    <scope>NUCLEOTIDE SEQUENCE [LARGE SCALE GENOMIC DNA]</scope>
    <source>
        <strain evidence="4">M19</strain>
    </source>
</reference>
<evidence type="ECO:0000256" key="1">
    <source>
        <dbReference type="ARBA" id="ARBA00022679"/>
    </source>
</evidence>
<dbReference type="PROSITE" id="PS51186">
    <property type="entry name" value="GNAT"/>
    <property type="match status" value="1"/>
</dbReference>